<dbReference type="InterPro" id="IPR018247">
    <property type="entry name" value="EF_Hand_1_Ca_BS"/>
</dbReference>
<comment type="function">
    <text evidence="12">Mediates influx of magnesium ions. Alternates between open and closed states. Activated by low cytoplasmic Mg(2+) levels. Inactive when cytoplasmic Mg(2+) levels are high.</text>
</comment>
<dbReference type="AlphaFoldDB" id="A0A485KW26"/>
<comment type="catalytic activity">
    <reaction evidence="11">
        <text>Mg(2+)(in) = Mg(2+)(out)</text>
        <dbReference type="Rhea" id="RHEA:29827"/>
        <dbReference type="ChEBI" id="CHEBI:18420"/>
    </reaction>
</comment>
<evidence type="ECO:0000313" key="16">
    <source>
        <dbReference type="EMBL" id="KAF0696642.1"/>
    </source>
</evidence>
<dbReference type="PANTHER" id="PTHR46494:SF1">
    <property type="entry name" value="CORA FAMILY METAL ION TRANSPORTER (EUROFUNG)"/>
    <property type="match status" value="1"/>
</dbReference>
<dbReference type="InterPro" id="IPR011992">
    <property type="entry name" value="EF-hand-dom_pair"/>
</dbReference>
<evidence type="ECO:0000256" key="8">
    <source>
        <dbReference type="ARBA" id="ARBA00022989"/>
    </source>
</evidence>
<protein>
    <submittedName>
        <fullName evidence="17">Aste57867_12623 protein</fullName>
    </submittedName>
</protein>
<gene>
    <name evidence="17" type="primary">Aste57867_12623</name>
    <name evidence="16" type="ORF">As57867_012577</name>
    <name evidence="17" type="ORF">ASTE57867_12623</name>
</gene>
<dbReference type="GO" id="GO:0005509">
    <property type="term" value="F:calcium ion binding"/>
    <property type="evidence" value="ECO:0007669"/>
    <property type="project" value="InterPro"/>
</dbReference>
<comment type="similarity">
    <text evidence="2">Belongs to the CorA metal ion transporter (MIT) (TC 1.A.35) family.</text>
</comment>
<dbReference type="GO" id="GO:0000287">
    <property type="term" value="F:magnesium ion binding"/>
    <property type="evidence" value="ECO:0007669"/>
    <property type="project" value="TreeGrafter"/>
</dbReference>
<dbReference type="PANTHER" id="PTHR46494">
    <property type="entry name" value="CORA FAMILY METAL ION TRANSPORTER (EUROFUNG)"/>
    <property type="match status" value="1"/>
</dbReference>
<feature type="domain" description="EF-hand" evidence="15">
    <location>
        <begin position="127"/>
        <end position="162"/>
    </location>
</feature>
<dbReference type="Pfam" id="PF01544">
    <property type="entry name" value="CorA"/>
    <property type="match status" value="1"/>
</dbReference>
<comment type="subcellular location">
    <subcellularLocation>
        <location evidence="1">Cell membrane</location>
        <topology evidence="1">Multi-pass membrane protein</topology>
    </subcellularLocation>
</comment>
<dbReference type="SUPFAM" id="SSF144083">
    <property type="entry name" value="Magnesium transport protein CorA, transmembrane region"/>
    <property type="match status" value="1"/>
</dbReference>
<keyword evidence="4" id="KW-1003">Cell membrane</keyword>
<dbReference type="Gene3D" id="3.30.460.20">
    <property type="entry name" value="CorA soluble domain-like"/>
    <property type="match status" value="1"/>
</dbReference>
<dbReference type="Gene3D" id="1.20.58.340">
    <property type="entry name" value="Magnesium transport protein CorA, transmembrane region"/>
    <property type="match status" value="2"/>
</dbReference>
<keyword evidence="3" id="KW-0813">Transport</keyword>
<organism evidence="17 18">
    <name type="scientific">Aphanomyces stellatus</name>
    <dbReference type="NCBI Taxonomy" id="120398"/>
    <lineage>
        <taxon>Eukaryota</taxon>
        <taxon>Sar</taxon>
        <taxon>Stramenopiles</taxon>
        <taxon>Oomycota</taxon>
        <taxon>Saprolegniomycetes</taxon>
        <taxon>Saprolegniales</taxon>
        <taxon>Verrucalvaceae</taxon>
        <taxon>Aphanomyces</taxon>
    </lineage>
</organism>
<proteinExistence type="inferred from homology"/>
<evidence type="ECO:0000256" key="2">
    <source>
        <dbReference type="ARBA" id="ARBA00009765"/>
    </source>
</evidence>
<dbReference type="CDD" id="cd00051">
    <property type="entry name" value="EFh"/>
    <property type="match status" value="1"/>
</dbReference>
<dbReference type="InterPro" id="IPR002048">
    <property type="entry name" value="EF_hand_dom"/>
</dbReference>
<dbReference type="GO" id="GO:0015095">
    <property type="term" value="F:magnesium ion transmembrane transporter activity"/>
    <property type="evidence" value="ECO:0007669"/>
    <property type="project" value="TreeGrafter"/>
</dbReference>
<feature type="domain" description="EF-hand" evidence="15">
    <location>
        <begin position="164"/>
        <end position="199"/>
    </location>
</feature>
<keyword evidence="8 14" id="KW-1133">Transmembrane helix</keyword>
<evidence type="ECO:0000256" key="4">
    <source>
        <dbReference type="ARBA" id="ARBA00022475"/>
    </source>
</evidence>
<evidence type="ECO:0000256" key="13">
    <source>
        <dbReference type="SAM" id="Coils"/>
    </source>
</evidence>
<dbReference type="InterPro" id="IPR002523">
    <property type="entry name" value="MgTranspt_CorA/ZnTranspt_ZntB"/>
</dbReference>
<dbReference type="GO" id="GO:0005886">
    <property type="term" value="C:plasma membrane"/>
    <property type="evidence" value="ECO:0007669"/>
    <property type="project" value="UniProtKB-SubCell"/>
</dbReference>
<evidence type="ECO:0000313" key="17">
    <source>
        <dbReference type="EMBL" id="VFT89473.1"/>
    </source>
</evidence>
<evidence type="ECO:0000256" key="1">
    <source>
        <dbReference type="ARBA" id="ARBA00004651"/>
    </source>
</evidence>
<evidence type="ECO:0000256" key="9">
    <source>
        <dbReference type="ARBA" id="ARBA00023065"/>
    </source>
</evidence>
<keyword evidence="18" id="KW-1185">Reference proteome</keyword>
<sequence length="606" mass="68638">MYNRAFWIDLTCLKNMANSNDYTSLKTPTASRSGLTDAFTIEVSHIVADGAAPAVESWDAKAALPKFTVEDAMNMEWDYANVTKKDVQARVGSVKELRASYGSEFGDHHEKETKEALGVLLDPFYDVTTGRLRRMFHHFSPQGKDAVSYDEFQHGLHALGISVPATVNFKDFVRKVDTNGDNSIGLDEFIHCVQMIKQAHLFKPDNTNLVTEEHVLRVVDYSPTSIHAVAPVTKLQSFMFSSKPTWASVRWVHLAGFNKQDDLNLRRLAIKYQLHPLALDDCLNQSDKIRCKYEHYEDHTFLAIPVLRPLTAAKRRHIDACIDDHRQTMFNKRQALVREDSLQTLPAGLTEAALEAKLDDLKILMREPEQLCIFVTKANDEVLSVQADVDTVDASAFALWDAVFDHNMAKSYSKLRTHGASFLVLSLVGAAVDELVPLVEVFEAKFEALGYLVRLQGIKFDVKRLARAKKQLVAIEKIVRPLVDLVADQLLDQDEFNKGDVKSYLRDVKDRLKMMATDLRDHQQSLANLVEEDKQIRAQSQADVLYTVSVVAACFLPGTFMTGVYGMNFRNIPELHTDYGYFVWWGVLVFVVACLLAYLKLYKHWI</sequence>
<dbReference type="GO" id="GO:0050897">
    <property type="term" value="F:cobalt ion binding"/>
    <property type="evidence" value="ECO:0007669"/>
    <property type="project" value="TreeGrafter"/>
</dbReference>
<evidence type="ECO:0000256" key="7">
    <source>
        <dbReference type="ARBA" id="ARBA00022842"/>
    </source>
</evidence>
<evidence type="ECO:0000256" key="10">
    <source>
        <dbReference type="ARBA" id="ARBA00023136"/>
    </source>
</evidence>
<dbReference type="SUPFAM" id="SSF47473">
    <property type="entry name" value="EF-hand"/>
    <property type="match status" value="1"/>
</dbReference>
<dbReference type="PROSITE" id="PS00018">
    <property type="entry name" value="EF_HAND_1"/>
    <property type="match status" value="1"/>
</dbReference>
<evidence type="ECO:0000256" key="11">
    <source>
        <dbReference type="ARBA" id="ARBA00034269"/>
    </source>
</evidence>
<evidence type="ECO:0000259" key="15">
    <source>
        <dbReference type="PROSITE" id="PS50222"/>
    </source>
</evidence>
<evidence type="ECO:0000256" key="5">
    <source>
        <dbReference type="ARBA" id="ARBA00022692"/>
    </source>
</evidence>
<dbReference type="SMART" id="SM00054">
    <property type="entry name" value="EFh"/>
    <property type="match status" value="2"/>
</dbReference>
<dbReference type="PROSITE" id="PS50222">
    <property type="entry name" value="EF_HAND_2"/>
    <property type="match status" value="2"/>
</dbReference>
<dbReference type="InterPro" id="IPR045861">
    <property type="entry name" value="CorA_cytoplasmic_dom"/>
</dbReference>
<dbReference type="InterPro" id="IPR045863">
    <property type="entry name" value="CorA_TM1_TM2"/>
</dbReference>
<evidence type="ECO:0000256" key="3">
    <source>
        <dbReference type="ARBA" id="ARBA00022448"/>
    </source>
</evidence>
<evidence type="ECO:0000313" key="18">
    <source>
        <dbReference type="Proteomes" id="UP000332933"/>
    </source>
</evidence>
<keyword evidence="5 14" id="KW-0812">Transmembrane</keyword>
<accession>A0A485KW26</accession>
<name>A0A485KW26_9STRA</name>
<feature type="transmembrane region" description="Helical" evidence="14">
    <location>
        <begin position="544"/>
        <end position="567"/>
    </location>
</feature>
<evidence type="ECO:0000256" key="6">
    <source>
        <dbReference type="ARBA" id="ARBA00022837"/>
    </source>
</evidence>
<dbReference type="Proteomes" id="UP000332933">
    <property type="component" value="Unassembled WGS sequence"/>
</dbReference>
<reference evidence="17 18" key="1">
    <citation type="submission" date="2019-03" db="EMBL/GenBank/DDBJ databases">
        <authorList>
            <person name="Gaulin E."/>
            <person name="Dumas B."/>
        </authorList>
    </citation>
    <scope>NUCLEOTIDE SEQUENCE [LARGE SCALE GENOMIC DNA]</scope>
    <source>
        <strain evidence="17">CBS 568.67</strain>
    </source>
</reference>
<keyword evidence="6" id="KW-0106">Calcium</keyword>
<reference evidence="16" key="2">
    <citation type="submission" date="2019-06" db="EMBL/GenBank/DDBJ databases">
        <title>Genomics analysis of Aphanomyces spp. identifies a new class of oomycete effector associated with host adaptation.</title>
        <authorList>
            <person name="Gaulin E."/>
        </authorList>
    </citation>
    <scope>NUCLEOTIDE SEQUENCE</scope>
    <source>
        <strain evidence="16">CBS 578.67</strain>
    </source>
</reference>
<keyword evidence="7" id="KW-0460">Magnesium</keyword>
<keyword evidence="10 14" id="KW-0472">Membrane</keyword>
<dbReference type="OrthoDB" id="165352at2759"/>
<dbReference type="Gene3D" id="1.10.238.10">
    <property type="entry name" value="EF-hand"/>
    <property type="match status" value="1"/>
</dbReference>
<evidence type="ECO:0000256" key="12">
    <source>
        <dbReference type="ARBA" id="ARBA00045497"/>
    </source>
</evidence>
<dbReference type="FunFam" id="1.20.58.340:FF:000004">
    <property type="entry name" value="Magnesium transport protein CorA"/>
    <property type="match status" value="1"/>
</dbReference>
<keyword evidence="9" id="KW-0406">Ion transport</keyword>
<dbReference type="SUPFAM" id="SSF143865">
    <property type="entry name" value="CorA soluble domain-like"/>
    <property type="match status" value="1"/>
</dbReference>
<feature type="transmembrane region" description="Helical" evidence="14">
    <location>
        <begin position="579"/>
        <end position="599"/>
    </location>
</feature>
<feature type="coiled-coil region" evidence="13">
    <location>
        <begin position="512"/>
        <end position="539"/>
    </location>
</feature>
<dbReference type="GO" id="GO:0015087">
    <property type="term" value="F:cobalt ion transmembrane transporter activity"/>
    <property type="evidence" value="ECO:0007669"/>
    <property type="project" value="TreeGrafter"/>
</dbReference>
<dbReference type="EMBL" id="CAADRA010005402">
    <property type="protein sequence ID" value="VFT89473.1"/>
    <property type="molecule type" value="Genomic_DNA"/>
</dbReference>
<keyword evidence="13" id="KW-0175">Coiled coil</keyword>
<dbReference type="EMBL" id="VJMH01005381">
    <property type="protein sequence ID" value="KAF0696642.1"/>
    <property type="molecule type" value="Genomic_DNA"/>
</dbReference>
<evidence type="ECO:0000256" key="14">
    <source>
        <dbReference type="SAM" id="Phobius"/>
    </source>
</evidence>